<evidence type="ECO:0000313" key="1">
    <source>
        <dbReference type="EMBL" id="OOF93208.1"/>
    </source>
</evidence>
<protein>
    <submittedName>
        <fullName evidence="1">Uncharacterized protein</fullName>
    </submittedName>
</protein>
<gene>
    <name evidence="1" type="ORF">ASPCADRAFT_209800</name>
</gene>
<reference evidence="2" key="1">
    <citation type="journal article" date="2017" name="Genome Biol.">
        <title>Comparative genomics reveals high biological diversity and specific adaptations in the industrially and medically important fungal genus Aspergillus.</title>
        <authorList>
            <person name="de Vries R.P."/>
            <person name="Riley R."/>
            <person name="Wiebenga A."/>
            <person name="Aguilar-Osorio G."/>
            <person name="Amillis S."/>
            <person name="Uchima C.A."/>
            <person name="Anderluh G."/>
            <person name="Asadollahi M."/>
            <person name="Askin M."/>
            <person name="Barry K."/>
            <person name="Battaglia E."/>
            <person name="Bayram O."/>
            <person name="Benocci T."/>
            <person name="Braus-Stromeyer S.A."/>
            <person name="Caldana C."/>
            <person name="Canovas D."/>
            <person name="Cerqueira G.C."/>
            <person name="Chen F."/>
            <person name="Chen W."/>
            <person name="Choi C."/>
            <person name="Clum A."/>
            <person name="Dos Santos R.A."/>
            <person name="Damasio A.R."/>
            <person name="Diallinas G."/>
            <person name="Emri T."/>
            <person name="Fekete E."/>
            <person name="Flipphi M."/>
            <person name="Freyberg S."/>
            <person name="Gallo A."/>
            <person name="Gournas C."/>
            <person name="Habgood R."/>
            <person name="Hainaut M."/>
            <person name="Harispe M.L."/>
            <person name="Henrissat B."/>
            <person name="Hilden K.S."/>
            <person name="Hope R."/>
            <person name="Hossain A."/>
            <person name="Karabika E."/>
            <person name="Karaffa L."/>
            <person name="Karanyi Z."/>
            <person name="Krasevec N."/>
            <person name="Kuo A."/>
            <person name="Kusch H."/>
            <person name="LaButti K."/>
            <person name="Lagendijk E.L."/>
            <person name="Lapidus A."/>
            <person name="Levasseur A."/>
            <person name="Lindquist E."/>
            <person name="Lipzen A."/>
            <person name="Logrieco A.F."/>
            <person name="MacCabe A."/>
            <person name="Maekelae M.R."/>
            <person name="Malavazi I."/>
            <person name="Melin P."/>
            <person name="Meyer V."/>
            <person name="Mielnichuk N."/>
            <person name="Miskei M."/>
            <person name="Molnar A.P."/>
            <person name="Mule G."/>
            <person name="Ngan C.Y."/>
            <person name="Orejas M."/>
            <person name="Orosz E."/>
            <person name="Ouedraogo J.P."/>
            <person name="Overkamp K.M."/>
            <person name="Park H.-S."/>
            <person name="Perrone G."/>
            <person name="Piumi F."/>
            <person name="Punt P.J."/>
            <person name="Ram A.F."/>
            <person name="Ramon A."/>
            <person name="Rauscher S."/>
            <person name="Record E."/>
            <person name="Riano-Pachon D.M."/>
            <person name="Robert V."/>
            <person name="Roehrig J."/>
            <person name="Ruller R."/>
            <person name="Salamov A."/>
            <person name="Salih N.S."/>
            <person name="Samson R.A."/>
            <person name="Sandor E."/>
            <person name="Sanguinetti M."/>
            <person name="Schuetze T."/>
            <person name="Sepcic K."/>
            <person name="Shelest E."/>
            <person name="Sherlock G."/>
            <person name="Sophianopoulou V."/>
            <person name="Squina F.M."/>
            <person name="Sun H."/>
            <person name="Susca A."/>
            <person name="Todd R.B."/>
            <person name="Tsang A."/>
            <person name="Unkles S.E."/>
            <person name="van de Wiele N."/>
            <person name="van Rossen-Uffink D."/>
            <person name="Oliveira J.V."/>
            <person name="Vesth T.C."/>
            <person name="Visser J."/>
            <person name="Yu J.-H."/>
            <person name="Zhou M."/>
            <person name="Andersen M.R."/>
            <person name="Archer D.B."/>
            <person name="Baker S.E."/>
            <person name="Benoit I."/>
            <person name="Brakhage A.A."/>
            <person name="Braus G.H."/>
            <person name="Fischer R."/>
            <person name="Frisvad J.C."/>
            <person name="Goldman G.H."/>
            <person name="Houbraken J."/>
            <person name="Oakley B."/>
            <person name="Pocsi I."/>
            <person name="Scazzocchio C."/>
            <person name="Seiboth B."/>
            <person name="vanKuyk P.A."/>
            <person name="Wortman J."/>
            <person name="Dyer P.S."/>
            <person name="Grigoriev I.V."/>
        </authorList>
    </citation>
    <scope>NUCLEOTIDE SEQUENCE [LARGE SCALE GENOMIC DNA]</scope>
    <source>
        <strain evidence="2">ITEM 5010</strain>
    </source>
</reference>
<sequence length="92" mass="10160">MGGMETRARANGLGKFGDQLKWLISLVGANLAAANRVRTPLWICRDSAAEPTAIAKTDTASQPPLMNNPQYWDLASSWLPVPVIHRWTADYH</sequence>
<dbReference type="AlphaFoldDB" id="A0A1R3RFF1"/>
<organism evidence="1 2">
    <name type="scientific">Aspergillus carbonarius (strain ITEM 5010)</name>
    <dbReference type="NCBI Taxonomy" id="602072"/>
    <lineage>
        <taxon>Eukaryota</taxon>
        <taxon>Fungi</taxon>
        <taxon>Dikarya</taxon>
        <taxon>Ascomycota</taxon>
        <taxon>Pezizomycotina</taxon>
        <taxon>Eurotiomycetes</taxon>
        <taxon>Eurotiomycetidae</taxon>
        <taxon>Eurotiales</taxon>
        <taxon>Aspergillaceae</taxon>
        <taxon>Aspergillus</taxon>
        <taxon>Aspergillus subgen. Circumdati</taxon>
    </lineage>
</organism>
<accession>A0A1R3RFF1</accession>
<dbReference type="Proteomes" id="UP000188318">
    <property type="component" value="Unassembled WGS sequence"/>
</dbReference>
<dbReference type="VEuPathDB" id="FungiDB:ASPCADRAFT_209800"/>
<proteinExistence type="predicted"/>
<evidence type="ECO:0000313" key="2">
    <source>
        <dbReference type="Proteomes" id="UP000188318"/>
    </source>
</evidence>
<dbReference type="EMBL" id="KV907505">
    <property type="protein sequence ID" value="OOF93208.1"/>
    <property type="molecule type" value="Genomic_DNA"/>
</dbReference>
<keyword evidence="2" id="KW-1185">Reference proteome</keyword>
<dbReference type="OrthoDB" id="10513760at2759"/>
<name>A0A1R3RFF1_ASPC5</name>